<keyword evidence="5 10" id="KW-0067">ATP-binding</keyword>
<dbReference type="Proteomes" id="UP001140172">
    <property type="component" value="Unassembled WGS sequence"/>
</dbReference>
<dbReference type="InterPro" id="IPR014758">
    <property type="entry name" value="Met-tRNA_synth"/>
</dbReference>
<dbReference type="Gene3D" id="1.10.730.10">
    <property type="entry name" value="Isoleucyl-tRNA Synthetase, Domain 1"/>
    <property type="match status" value="1"/>
</dbReference>
<feature type="domain" description="Methionyl/Leucyl tRNA synthetase" evidence="11">
    <location>
        <begin position="40"/>
        <end position="403"/>
    </location>
</feature>
<evidence type="ECO:0000256" key="5">
    <source>
        <dbReference type="ARBA" id="ARBA00022840"/>
    </source>
</evidence>
<keyword evidence="4 10" id="KW-0547">Nucleotide-binding</keyword>
<accession>A0A9W8HE78</accession>
<dbReference type="SUPFAM" id="SSF52374">
    <property type="entry name" value="Nucleotidylyl transferase"/>
    <property type="match status" value="1"/>
</dbReference>
<evidence type="ECO:0000313" key="13">
    <source>
        <dbReference type="Proteomes" id="UP001140172"/>
    </source>
</evidence>
<dbReference type="CDD" id="cd00814">
    <property type="entry name" value="MetRS_core"/>
    <property type="match status" value="1"/>
</dbReference>
<comment type="catalytic activity">
    <reaction evidence="8">
        <text>tRNA(Met) + L-methionine + ATP = L-methionyl-tRNA(Met) + AMP + diphosphate</text>
        <dbReference type="Rhea" id="RHEA:13481"/>
        <dbReference type="Rhea" id="RHEA-COMP:9667"/>
        <dbReference type="Rhea" id="RHEA-COMP:9698"/>
        <dbReference type="ChEBI" id="CHEBI:30616"/>
        <dbReference type="ChEBI" id="CHEBI:33019"/>
        <dbReference type="ChEBI" id="CHEBI:57844"/>
        <dbReference type="ChEBI" id="CHEBI:78442"/>
        <dbReference type="ChEBI" id="CHEBI:78530"/>
        <dbReference type="ChEBI" id="CHEBI:456215"/>
        <dbReference type="EC" id="6.1.1.10"/>
    </reaction>
</comment>
<evidence type="ECO:0000256" key="3">
    <source>
        <dbReference type="ARBA" id="ARBA00022598"/>
    </source>
</evidence>
<evidence type="ECO:0000256" key="2">
    <source>
        <dbReference type="ARBA" id="ARBA00012838"/>
    </source>
</evidence>
<evidence type="ECO:0000256" key="9">
    <source>
        <dbReference type="ARBA" id="ARBA00068817"/>
    </source>
</evidence>
<dbReference type="Gene3D" id="3.40.50.620">
    <property type="entry name" value="HUPs"/>
    <property type="match status" value="1"/>
</dbReference>
<dbReference type="GO" id="GO:0006431">
    <property type="term" value="P:methionyl-tRNA aminoacylation"/>
    <property type="evidence" value="ECO:0007669"/>
    <property type="project" value="InterPro"/>
</dbReference>
<dbReference type="InterPro" id="IPR041872">
    <property type="entry name" value="Anticodon_Met"/>
</dbReference>
<keyword evidence="13" id="KW-1185">Reference proteome</keyword>
<dbReference type="SUPFAM" id="SSF47323">
    <property type="entry name" value="Anticodon-binding domain of a subclass of class I aminoacyl-tRNA synthetases"/>
    <property type="match status" value="1"/>
</dbReference>
<keyword evidence="6 10" id="KW-0648">Protein biosynthesis</keyword>
<evidence type="ECO:0000256" key="6">
    <source>
        <dbReference type="ARBA" id="ARBA00022917"/>
    </source>
</evidence>
<evidence type="ECO:0000256" key="8">
    <source>
        <dbReference type="ARBA" id="ARBA00047364"/>
    </source>
</evidence>
<dbReference type="AlphaFoldDB" id="A0A9W8HE78"/>
<keyword evidence="7 10" id="KW-0030">Aminoacyl-tRNA synthetase</keyword>
<dbReference type="InterPro" id="IPR009080">
    <property type="entry name" value="tRNAsynth_Ia_anticodon-bd"/>
</dbReference>
<dbReference type="EC" id="6.1.1.10" evidence="2"/>
<protein>
    <recommendedName>
        <fullName evidence="9">Probable methionine--tRNA ligase, mitochondrial</fullName>
        <ecNumber evidence="2">6.1.1.10</ecNumber>
    </recommendedName>
</protein>
<evidence type="ECO:0000256" key="4">
    <source>
        <dbReference type="ARBA" id="ARBA00022741"/>
    </source>
</evidence>
<gene>
    <name evidence="12" type="primary">MSM1</name>
    <name evidence="12" type="ORF">GGI15_002576</name>
</gene>
<reference evidence="12" key="1">
    <citation type="submission" date="2022-07" db="EMBL/GenBank/DDBJ databases">
        <title>Phylogenomic reconstructions and comparative analyses of Kickxellomycotina fungi.</title>
        <authorList>
            <person name="Reynolds N.K."/>
            <person name="Stajich J.E."/>
            <person name="Barry K."/>
            <person name="Grigoriev I.V."/>
            <person name="Crous P."/>
            <person name="Smith M.E."/>
        </authorList>
    </citation>
    <scope>NUCLEOTIDE SEQUENCE</scope>
    <source>
        <strain evidence="12">BCRC 34489</strain>
    </source>
</reference>
<keyword evidence="3 10" id="KW-0436">Ligase</keyword>
<name>A0A9W8HE78_9FUNG</name>
<dbReference type="InterPro" id="IPR014729">
    <property type="entry name" value="Rossmann-like_a/b/a_fold"/>
</dbReference>
<dbReference type="InterPro" id="IPR033911">
    <property type="entry name" value="MetRS_core"/>
</dbReference>
<evidence type="ECO:0000313" key="12">
    <source>
        <dbReference type="EMBL" id="KAJ2783449.1"/>
    </source>
</evidence>
<dbReference type="GO" id="GO:0004825">
    <property type="term" value="F:methionine-tRNA ligase activity"/>
    <property type="evidence" value="ECO:0007669"/>
    <property type="project" value="UniProtKB-EC"/>
</dbReference>
<dbReference type="NCBIfam" id="TIGR00398">
    <property type="entry name" value="metG"/>
    <property type="match status" value="1"/>
</dbReference>
<dbReference type="EMBL" id="JANBUM010000143">
    <property type="protein sequence ID" value="KAJ2783449.1"/>
    <property type="molecule type" value="Genomic_DNA"/>
</dbReference>
<evidence type="ECO:0000256" key="10">
    <source>
        <dbReference type="RuleBase" id="RU363039"/>
    </source>
</evidence>
<dbReference type="PRINTS" id="PR01041">
    <property type="entry name" value="TRNASYNTHMET"/>
</dbReference>
<evidence type="ECO:0000256" key="1">
    <source>
        <dbReference type="ARBA" id="ARBA00005594"/>
    </source>
</evidence>
<dbReference type="CDD" id="cd07957">
    <property type="entry name" value="Anticodon_Ia_Met"/>
    <property type="match status" value="1"/>
</dbReference>
<evidence type="ECO:0000259" key="11">
    <source>
        <dbReference type="Pfam" id="PF09334"/>
    </source>
</evidence>
<dbReference type="GO" id="GO:0005739">
    <property type="term" value="C:mitochondrion"/>
    <property type="evidence" value="ECO:0007669"/>
    <property type="project" value="UniProtKB-ARBA"/>
</dbReference>
<proteinExistence type="inferred from homology"/>
<dbReference type="GO" id="GO:0005524">
    <property type="term" value="F:ATP binding"/>
    <property type="evidence" value="ECO:0007669"/>
    <property type="project" value="UniProtKB-KW"/>
</dbReference>
<dbReference type="InterPro" id="IPR015413">
    <property type="entry name" value="Methionyl/Leucyl_tRNA_Synth"/>
</dbReference>
<dbReference type="InterPro" id="IPR023457">
    <property type="entry name" value="Met-tRNA_synth_2"/>
</dbReference>
<dbReference type="Gene3D" id="2.170.220.10">
    <property type="match status" value="1"/>
</dbReference>
<dbReference type="FunFam" id="2.170.220.10:FF:000001">
    <property type="entry name" value="methionine--tRNA ligase, mitochondrial"/>
    <property type="match status" value="1"/>
</dbReference>
<dbReference type="Pfam" id="PF09334">
    <property type="entry name" value="tRNA-synt_1g"/>
    <property type="match status" value="1"/>
</dbReference>
<organism evidence="12 13">
    <name type="scientific">Coemansia interrupta</name>
    <dbReference type="NCBI Taxonomy" id="1126814"/>
    <lineage>
        <taxon>Eukaryota</taxon>
        <taxon>Fungi</taxon>
        <taxon>Fungi incertae sedis</taxon>
        <taxon>Zoopagomycota</taxon>
        <taxon>Kickxellomycotina</taxon>
        <taxon>Kickxellomycetes</taxon>
        <taxon>Kickxellales</taxon>
        <taxon>Kickxellaceae</taxon>
        <taxon>Coemansia</taxon>
    </lineage>
</organism>
<dbReference type="PANTHER" id="PTHR43326:SF1">
    <property type="entry name" value="METHIONINE--TRNA LIGASE, MITOCHONDRIAL"/>
    <property type="match status" value="1"/>
</dbReference>
<dbReference type="PANTHER" id="PTHR43326">
    <property type="entry name" value="METHIONYL-TRNA SYNTHETASE"/>
    <property type="match status" value="1"/>
</dbReference>
<comment type="caution">
    <text evidence="12">The sequence shown here is derived from an EMBL/GenBank/DDBJ whole genome shotgun (WGS) entry which is preliminary data.</text>
</comment>
<comment type="similarity">
    <text evidence="1 10">Belongs to the class-I aminoacyl-tRNA synthetase family.</text>
</comment>
<dbReference type="OrthoDB" id="24670at2759"/>
<evidence type="ECO:0000256" key="7">
    <source>
        <dbReference type="ARBA" id="ARBA00023146"/>
    </source>
</evidence>
<sequence length="567" mass="64606">MYSISRRLAVSQPSCRAFLARYFSSTPLVQNSSQGTDKFYVTQPIFYVNSDPHIGHFYTTVLADTIKRYADMQGKQTKMSAGTDEHGLKIQQAAERAGKDPLEFCTQYSDRFRDLQRASKASVTDFIRTTDARHYRAVEHFWNVLVERGYIYKGEHSGWYAVSDEAFYTESQIEERLDEKTGICRKVAIESGQPVEWVSEVNYKFKLSEFRDRLVEWVESNPDAIYPEIRRNEVLGWLRSGLEDLSVSRPRSRLKWGIPVPGDSEHTVYVWVDALVNYATVDGYPWTGKLEFFPPDVQVVGKDIVRFHAVYWPALLMAAGLPLPKRILAHAHWTMGSQKMSKSKGNVVDPFKAIEQYGVDPIRFFMIRNGGIANDGDYSSDEVMVRYKKDLAGQLGNLASRCLSKALKADVSEFARIAQEQQGENLVHRRDLALRKMLIEISDTVKLQFDKGEFGRGLGLIFDMLALANKHISDNEPWNLVKNQDEDSKRRLQVVLFYSLEAVRIAATMIQPVMPEKAQVILQHLAIPPAASRWSDTQFGCGWKDISADSMLKRPDSSISQLFPKLD</sequence>